<dbReference type="Pfam" id="PF02631">
    <property type="entry name" value="RecX_HTH2"/>
    <property type="match status" value="1"/>
</dbReference>
<dbReference type="GO" id="GO:0006282">
    <property type="term" value="P:regulation of DNA repair"/>
    <property type="evidence" value="ECO:0007669"/>
    <property type="project" value="InterPro"/>
</dbReference>
<accession>A0A2G9HIF3</accession>
<comment type="caution">
    <text evidence="8">The sequence shown here is derived from an EMBL/GenBank/DDBJ whole genome shotgun (WGS) entry which is preliminary data.</text>
</comment>
<dbReference type="EMBL" id="NKXS01001690">
    <property type="protein sequence ID" value="PIN17321.1"/>
    <property type="molecule type" value="Genomic_DNA"/>
</dbReference>
<dbReference type="InterPro" id="IPR053925">
    <property type="entry name" value="RecX_HTH_3rd"/>
</dbReference>
<dbReference type="Pfam" id="PF21981">
    <property type="entry name" value="RecX_HTH3"/>
    <property type="match status" value="1"/>
</dbReference>
<name>A0A2G9HIF3_9LAMI</name>
<gene>
    <name evidence="8" type="ORF">CDL12_10017</name>
</gene>
<feature type="domain" description="RecX second three-helical" evidence="5">
    <location>
        <begin position="209"/>
        <end position="249"/>
    </location>
</feature>
<dbReference type="PANTHER" id="PTHR33602:SF1">
    <property type="entry name" value="REGULATORY PROTEIN RECX FAMILY PROTEIN"/>
    <property type="match status" value="1"/>
</dbReference>
<dbReference type="InterPro" id="IPR053924">
    <property type="entry name" value="RecX_HTH_2nd"/>
</dbReference>
<dbReference type="Pfam" id="PF21982">
    <property type="entry name" value="RecX_HTH1"/>
    <property type="match status" value="1"/>
</dbReference>
<proteinExistence type="inferred from homology"/>
<evidence type="ECO:0000259" key="5">
    <source>
        <dbReference type="Pfam" id="PF02631"/>
    </source>
</evidence>
<dbReference type="GO" id="GO:0005737">
    <property type="term" value="C:cytoplasm"/>
    <property type="evidence" value="ECO:0007669"/>
    <property type="project" value="UniProtKB-SubCell"/>
</dbReference>
<dbReference type="STRING" id="429701.A0A2G9HIF3"/>
<dbReference type="InterPro" id="IPR036388">
    <property type="entry name" value="WH-like_DNA-bd_sf"/>
</dbReference>
<keyword evidence="4" id="KW-0963">Cytoplasm</keyword>
<feature type="domain" description="RecX third three-helical" evidence="6">
    <location>
        <begin position="275"/>
        <end position="318"/>
    </location>
</feature>
<evidence type="ECO:0000313" key="8">
    <source>
        <dbReference type="EMBL" id="PIN17321.1"/>
    </source>
</evidence>
<dbReference type="InterPro" id="IPR003783">
    <property type="entry name" value="Regulatory_RecX"/>
</dbReference>
<dbReference type="Gene3D" id="1.10.10.10">
    <property type="entry name" value="Winged helix-like DNA-binding domain superfamily/Winged helix DNA-binding domain"/>
    <property type="match status" value="3"/>
</dbReference>
<sequence>MAYFPGYVIYGTAIKLQYRVFLYPDLIFRVKRNTSTIFCAKGRDYSNSFAVKYLPEESSKDDKDGGASLPGRYLEKRHNGTELNVRRVDFSKNSSRICLDVESRNHDSCRTSNVNFGLNFEVEEEVEEDFMVLDDKSEETDKIFEDSSTRCRGIQLGCTRQNVEKSAIELLASRAFTALELKKKLQAKGFPLEIVEAVIVDFQSRGLINDCLYAETYSRSRWSSSSWGPRRIRQELFRKGVSEVDAEKAIKLVFENNEGSEDVDSGIAMSKLSIDQLYVQASKQWQRSRGVPLETRKSRIIRWLQYRGFNWCVIKYVMKKLQSEGPS</sequence>
<evidence type="ECO:0000256" key="1">
    <source>
        <dbReference type="ARBA" id="ARBA00004496"/>
    </source>
</evidence>
<evidence type="ECO:0000256" key="2">
    <source>
        <dbReference type="ARBA" id="ARBA00009695"/>
    </source>
</evidence>
<evidence type="ECO:0000256" key="4">
    <source>
        <dbReference type="ARBA" id="ARBA00022490"/>
    </source>
</evidence>
<evidence type="ECO:0000259" key="7">
    <source>
        <dbReference type="Pfam" id="PF21982"/>
    </source>
</evidence>
<evidence type="ECO:0000313" key="9">
    <source>
        <dbReference type="Proteomes" id="UP000231279"/>
    </source>
</evidence>
<dbReference type="Proteomes" id="UP000231279">
    <property type="component" value="Unassembled WGS sequence"/>
</dbReference>
<dbReference type="OrthoDB" id="543346at2759"/>
<evidence type="ECO:0000256" key="3">
    <source>
        <dbReference type="ARBA" id="ARBA00018111"/>
    </source>
</evidence>
<comment type="similarity">
    <text evidence="2">Belongs to the RecX family.</text>
</comment>
<keyword evidence="9" id="KW-1185">Reference proteome</keyword>
<dbReference type="AlphaFoldDB" id="A0A2G9HIF3"/>
<comment type="subcellular location">
    <subcellularLocation>
        <location evidence="1">Cytoplasm</location>
    </subcellularLocation>
</comment>
<reference evidence="9" key="1">
    <citation type="journal article" date="2018" name="Gigascience">
        <title>Genome assembly of the Pink Ipe (Handroanthus impetiginosus, Bignoniaceae), a highly valued, ecologically keystone Neotropical timber forest tree.</title>
        <authorList>
            <person name="Silva-Junior O.B."/>
            <person name="Grattapaglia D."/>
            <person name="Novaes E."/>
            <person name="Collevatti R.G."/>
        </authorList>
    </citation>
    <scope>NUCLEOTIDE SEQUENCE [LARGE SCALE GENOMIC DNA]</scope>
    <source>
        <strain evidence="9">cv. UFG-1</strain>
    </source>
</reference>
<protein>
    <recommendedName>
        <fullName evidence="3">Regulatory protein RecX</fullName>
    </recommendedName>
</protein>
<dbReference type="HAMAP" id="MF_01114">
    <property type="entry name" value="RecX"/>
    <property type="match status" value="1"/>
</dbReference>
<dbReference type="InterPro" id="IPR053926">
    <property type="entry name" value="RecX_HTH_1st"/>
</dbReference>
<dbReference type="PANTHER" id="PTHR33602">
    <property type="entry name" value="REGULATORY PROTEIN RECX FAMILY PROTEIN"/>
    <property type="match status" value="1"/>
</dbReference>
<feature type="domain" description="RecX first three-helical" evidence="7">
    <location>
        <begin position="166"/>
        <end position="199"/>
    </location>
</feature>
<evidence type="ECO:0000259" key="6">
    <source>
        <dbReference type="Pfam" id="PF21981"/>
    </source>
</evidence>
<organism evidence="8 9">
    <name type="scientific">Handroanthus impetiginosus</name>
    <dbReference type="NCBI Taxonomy" id="429701"/>
    <lineage>
        <taxon>Eukaryota</taxon>
        <taxon>Viridiplantae</taxon>
        <taxon>Streptophyta</taxon>
        <taxon>Embryophyta</taxon>
        <taxon>Tracheophyta</taxon>
        <taxon>Spermatophyta</taxon>
        <taxon>Magnoliopsida</taxon>
        <taxon>eudicotyledons</taxon>
        <taxon>Gunneridae</taxon>
        <taxon>Pentapetalae</taxon>
        <taxon>asterids</taxon>
        <taxon>lamiids</taxon>
        <taxon>Lamiales</taxon>
        <taxon>Bignoniaceae</taxon>
        <taxon>Crescentiina</taxon>
        <taxon>Tabebuia alliance</taxon>
        <taxon>Handroanthus</taxon>
    </lineage>
</organism>